<dbReference type="InterPro" id="IPR015422">
    <property type="entry name" value="PyrdxlP-dep_Trfase_small"/>
</dbReference>
<gene>
    <name evidence="4" type="ORF">JOD45_002216</name>
</gene>
<comment type="cofactor">
    <cofactor evidence="1">
        <name>pyridoxal 5'-phosphate</name>
        <dbReference type="ChEBI" id="CHEBI:597326"/>
    </cofactor>
</comment>
<dbReference type="InterPro" id="IPR015424">
    <property type="entry name" value="PyrdxlP-dep_Trfase"/>
</dbReference>
<comment type="caution">
    <text evidence="4">The sequence shown here is derived from an EMBL/GenBank/DDBJ whole genome shotgun (WGS) entry which is preliminary data.</text>
</comment>
<keyword evidence="4" id="KW-0456">Lyase</keyword>
<evidence type="ECO:0000256" key="2">
    <source>
        <dbReference type="ARBA" id="ARBA00022898"/>
    </source>
</evidence>
<evidence type="ECO:0000259" key="3">
    <source>
        <dbReference type="Pfam" id="PF00266"/>
    </source>
</evidence>
<reference evidence="4 5" key="1">
    <citation type="submission" date="2021-01" db="EMBL/GenBank/DDBJ databases">
        <title>Genomic Encyclopedia of Type Strains, Phase IV (KMG-IV): sequencing the most valuable type-strain genomes for metagenomic binning, comparative biology and taxonomic classification.</title>
        <authorList>
            <person name="Goeker M."/>
        </authorList>
    </citation>
    <scope>NUCLEOTIDE SEQUENCE [LARGE SCALE GENOMIC DNA]</scope>
    <source>
        <strain evidence="4 5">DSM 28236</strain>
    </source>
</reference>
<keyword evidence="2" id="KW-0663">Pyridoxal phosphate</keyword>
<dbReference type="Gene3D" id="3.90.1150.10">
    <property type="entry name" value="Aspartate Aminotransferase, domain 1"/>
    <property type="match status" value="1"/>
</dbReference>
<keyword evidence="5" id="KW-1185">Reference proteome</keyword>
<accession>A0ABS2Q110</accession>
<dbReference type="RefSeq" id="WP_205003892.1">
    <property type="nucleotide sequence ID" value="NZ_JAFBER010000014.1"/>
</dbReference>
<protein>
    <submittedName>
        <fullName evidence="4">Selenocysteine lyase/cysteine desulfurase</fullName>
    </submittedName>
</protein>
<evidence type="ECO:0000256" key="1">
    <source>
        <dbReference type="ARBA" id="ARBA00001933"/>
    </source>
</evidence>
<dbReference type="EMBL" id="JAFBER010000014">
    <property type="protein sequence ID" value="MBM7645991.1"/>
    <property type="molecule type" value="Genomic_DNA"/>
</dbReference>
<dbReference type="GO" id="GO:0016829">
    <property type="term" value="F:lyase activity"/>
    <property type="evidence" value="ECO:0007669"/>
    <property type="project" value="UniProtKB-KW"/>
</dbReference>
<dbReference type="PANTHER" id="PTHR43586:SF8">
    <property type="entry name" value="CYSTEINE DESULFURASE 1, CHLOROPLASTIC"/>
    <property type="match status" value="1"/>
</dbReference>
<feature type="domain" description="Aminotransferase class V" evidence="3">
    <location>
        <begin position="45"/>
        <end position="456"/>
    </location>
</feature>
<sequence>MITVNIGSKTFQFRGDLEAYFHQFRKNIIGTNQTFQSPYGKKTIIYADWTGSGRLYRPIEEKLSQVFGPYMANTHTESNITSSVMTLAYDHAKKVIKQHVNADEHDVLLFDGFGMTSVVNKLQRLLGLKVPEKLRHKISLSEEERPIIFVTHLEHHSNHTSWLETLGDVVILDPDASGRPDIKHLEKLLSAYRHRKVKIGSFSACSNVTGIQVPIHQFSRKMHEHGGICFVDFAASAPYVDINMHPNDPLEKLDAIFFSPHKFLGGPGSSGVVVFDSRLYVNQVPDHPGGGTVLWTNPWGGHHYYPDIEAREDGGTPGILQGIKAALAIKLKEQMGTDHILKREKELLQILLPSLKEIPACHVLEEHITERLGIVSFYVDDIHYNLIVKLLNDRFGFQVRGGCSCAGTYGHYLYHIDQKASKFITDKINAGDLSAKPGWVRFSVHPTMTNEEVYRFVQSIKLIVKNIDEWKKDYYYDPKSNDYFYIKHRRADMDRVFRLEENA</sequence>
<proteinExistence type="predicted"/>
<name>A0ABS2Q110_9BACL</name>
<dbReference type="SUPFAM" id="SSF53383">
    <property type="entry name" value="PLP-dependent transferases"/>
    <property type="match status" value="1"/>
</dbReference>
<evidence type="ECO:0000313" key="5">
    <source>
        <dbReference type="Proteomes" id="UP000808914"/>
    </source>
</evidence>
<evidence type="ECO:0000313" key="4">
    <source>
        <dbReference type="EMBL" id="MBM7645991.1"/>
    </source>
</evidence>
<dbReference type="InterPro" id="IPR000192">
    <property type="entry name" value="Aminotrans_V_dom"/>
</dbReference>
<dbReference type="Proteomes" id="UP000808914">
    <property type="component" value="Unassembled WGS sequence"/>
</dbReference>
<organism evidence="4 5">
    <name type="scientific">Scopulibacillus daqui</name>
    <dbReference type="NCBI Taxonomy" id="1469162"/>
    <lineage>
        <taxon>Bacteria</taxon>
        <taxon>Bacillati</taxon>
        <taxon>Bacillota</taxon>
        <taxon>Bacilli</taxon>
        <taxon>Bacillales</taxon>
        <taxon>Sporolactobacillaceae</taxon>
        <taxon>Scopulibacillus</taxon>
    </lineage>
</organism>
<dbReference type="InterPro" id="IPR015421">
    <property type="entry name" value="PyrdxlP-dep_Trfase_major"/>
</dbReference>
<dbReference type="Gene3D" id="3.40.640.10">
    <property type="entry name" value="Type I PLP-dependent aspartate aminotransferase-like (Major domain)"/>
    <property type="match status" value="1"/>
</dbReference>
<dbReference type="PANTHER" id="PTHR43586">
    <property type="entry name" value="CYSTEINE DESULFURASE"/>
    <property type="match status" value="1"/>
</dbReference>
<dbReference type="Pfam" id="PF00266">
    <property type="entry name" value="Aminotran_5"/>
    <property type="match status" value="1"/>
</dbReference>